<dbReference type="EMBL" id="JABEZX010000006">
    <property type="protein sequence ID" value="MBA0558482.1"/>
    <property type="molecule type" value="Genomic_DNA"/>
</dbReference>
<keyword evidence="2" id="KW-1185">Reference proteome</keyword>
<organism evidence="1 2">
    <name type="scientific">Gossypium lobatum</name>
    <dbReference type="NCBI Taxonomy" id="34289"/>
    <lineage>
        <taxon>Eukaryota</taxon>
        <taxon>Viridiplantae</taxon>
        <taxon>Streptophyta</taxon>
        <taxon>Embryophyta</taxon>
        <taxon>Tracheophyta</taxon>
        <taxon>Spermatophyta</taxon>
        <taxon>Magnoliopsida</taxon>
        <taxon>eudicotyledons</taxon>
        <taxon>Gunneridae</taxon>
        <taxon>Pentapetalae</taxon>
        <taxon>rosids</taxon>
        <taxon>malvids</taxon>
        <taxon>Malvales</taxon>
        <taxon>Malvaceae</taxon>
        <taxon>Malvoideae</taxon>
        <taxon>Gossypium</taxon>
    </lineage>
</organism>
<gene>
    <name evidence="1" type="ORF">Golob_015498</name>
</gene>
<name>A0A7J8M1U9_9ROSI</name>
<reference evidence="1 2" key="1">
    <citation type="journal article" date="2019" name="Genome Biol. Evol.">
        <title>Insights into the evolution of the New World diploid cottons (Gossypium, subgenus Houzingenia) based on genome sequencing.</title>
        <authorList>
            <person name="Grover C.E."/>
            <person name="Arick M.A. 2nd"/>
            <person name="Thrash A."/>
            <person name="Conover J.L."/>
            <person name="Sanders W.S."/>
            <person name="Peterson D.G."/>
            <person name="Frelichowski J.E."/>
            <person name="Scheffler J.A."/>
            <person name="Scheffler B.E."/>
            <person name="Wendel J.F."/>
        </authorList>
    </citation>
    <scope>NUCLEOTIDE SEQUENCE [LARGE SCALE GENOMIC DNA]</scope>
    <source>
        <strain evidence="1">157</strain>
        <tissue evidence="1">Leaf</tissue>
    </source>
</reference>
<sequence length="30" mass="3883">MLWWLWWPAKMLQLRLLENHTKLKHLHFVL</sequence>
<comment type="caution">
    <text evidence="1">The sequence shown here is derived from an EMBL/GenBank/DDBJ whole genome shotgun (WGS) entry which is preliminary data.</text>
</comment>
<evidence type="ECO:0000313" key="1">
    <source>
        <dbReference type="EMBL" id="MBA0558482.1"/>
    </source>
</evidence>
<evidence type="ECO:0000313" key="2">
    <source>
        <dbReference type="Proteomes" id="UP000593572"/>
    </source>
</evidence>
<accession>A0A7J8M1U9</accession>
<dbReference type="AlphaFoldDB" id="A0A7J8M1U9"/>
<dbReference type="Proteomes" id="UP000593572">
    <property type="component" value="Unassembled WGS sequence"/>
</dbReference>
<protein>
    <submittedName>
        <fullName evidence="1">Uncharacterized protein</fullName>
    </submittedName>
</protein>
<proteinExistence type="predicted"/>
<feature type="non-terminal residue" evidence="1">
    <location>
        <position position="30"/>
    </location>
</feature>